<organism evidence="2 3">
    <name type="scientific">Paraburkholderia lacunae</name>
    <dbReference type="NCBI Taxonomy" id="2211104"/>
    <lineage>
        <taxon>Bacteria</taxon>
        <taxon>Pseudomonadati</taxon>
        <taxon>Pseudomonadota</taxon>
        <taxon>Betaproteobacteria</taxon>
        <taxon>Burkholderiales</taxon>
        <taxon>Burkholderiaceae</taxon>
        <taxon>Paraburkholderia</taxon>
    </lineage>
</organism>
<evidence type="ECO:0008006" key="4">
    <source>
        <dbReference type="Google" id="ProtNLM"/>
    </source>
</evidence>
<feature type="compositionally biased region" description="Low complexity" evidence="1">
    <location>
        <begin position="134"/>
        <end position="153"/>
    </location>
</feature>
<reference evidence="3" key="1">
    <citation type="submission" date="2018-05" db="EMBL/GenBank/DDBJ databases">
        <authorList>
            <person name="Feng T."/>
        </authorList>
    </citation>
    <scope>NUCLEOTIDE SEQUENCE [LARGE SCALE GENOMIC DNA]</scope>
    <source>
        <strain evidence="3">S27</strain>
    </source>
</reference>
<proteinExistence type="predicted"/>
<accession>A0A370N2V4</accession>
<dbReference type="AlphaFoldDB" id="A0A370N2V4"/>
<evidence type="ECO:0000256" key="1">
    <source>
        <dbReference type="SAM" id="MobiDB-lite"/>
    </source>
</evidence>
<protein>
    <recommendedName>
        <fullName evidence="4">Extensin</fullName>
    </recommendedName>
</protein>
<feature type="compositionally biased region" description="Polar residues" evidence="1">
    <location>
        <begin position="51"/>
        <end position="64"/>
    </location>
</feature>
<evidence type="ECO:0000313" key="2">
    <source>
        <dbReference type="EMBL" id="RDJ99930.1"/>
    </source>
</evidence>
<feature type="region of interest" description="Disordered" evidence="1">
    <location>
        <begin position="33"/>
        <end position="243"/>
    </location>
</feature>
<dbReference type="Proteomes" id="UP000254875">
    <property type="component" value="Unassembled WGS sequence"/>
</dbReference>
<dbReference type="EMBL" id="QHKS01000019">
    <property type="protein sequence ID" value="RDJ99930.1"/>
    <property type="molecule type" value="Genomic_DNA"/>
</dbReference>
<evidence type="ECO:0000313" key="3">
    <source>
        <dbReference type="Proteomes" id="UP000254875"/>
    </source>
</evidence>
<sequence length="243" mass="24553">MTNTGKVLITGVLLVELGFASYLLFPKGDKATAEADAGMNSPPIVAGVESRSGSDQVTAGSVVSATPPGKGTNGIVAAPRPQPQPQPSPVAKAAPEPAPAARIVATEQKPSTASGQQPTAAPTPAPTLKPTPAPTLASANAQQSFSSKASSAPRSERGRDGLSRNGSNPVASAITDQLVRESAKLDPALPPPPNQPVVRDDPRRSSSNPVAAAMTDALVKQSAKLDPALPPPQPQSPSRPATQ</sequence>
<name>A0A370N2V4_9BURK</name>
<comment type="caution">
    <text evidence="2">The sequence shown here is derived from an EMBL/GenBank/DDBJ whole genome shotgun (WGS) entry which is preliminary data.</text>
</comment>
<gene>
    <name evidence="2" type="ORF">DLM46_26190</name>
</gene>
<feature type="compositionally biased region" description="Low complexity" evidence="1">
    <location>
        <begin position="89"/>
        <end position="101"/>
    </location>
</feature>
<feature type="compositionally biased region" description="Pro residues" evidence="1">
    <location>
        <begin position="121"/>
        <end position="133"/>
    </location>
</feature>
<keyword evidence="3" id="KW-1185">Reference proteome</keyword>
<feature type="compositionally biased region" description="Polar residues" evidence="1">
    <location>
        <begin position="108"/>
        <end position="117"/>
    </location>
</feature>
<feature type="compositionally biased region" description="Pro residues" evidence="1">
    <location>
        <begin position="228"/>
        <end position="237"/>
    </location>
</feature>